<dbReference type="GeneID" id="28732428"/>
<dbReference type="EMBL" id="LFJN01000020">
    <property type="protein sequence ID" value="KPI38059.1"/>
    <property type="molecule type" value="Genomic_DNA"/>
</dbReference>
<comment type="catalytic activity">
    <reaction evidence="16">
        <text>a beta-D-Man-(1-&gt;4)-beta-D-GlcNAc-(1-&gt;4)-alpha-D-GlcNAc-diphospho-di-trans,poly-cis-dolichol + GDP-alpha-D-mannose = an alpha-D-Man-(1-&gt;3)-beta-D-Man-(1-&gt;4)-beta-D-GlcNAc-(1-&gt;4)-alpha-D-GlcNAc-diphospho-di-trans,poly-cis-dolichol + GDP + H(+)</text>
        <dbReference type="Rhea" id="RHEA:29515"/>
        <dbReference type="Rhea" id="RHEA-COMP:19511"/>
        <dbReference type="Rhea" id="RHEA-COMP:19513"/>
        <dbReference type="ChEBI" id="CHEBI:15378"/>
        <dbReference type="ChEBI" id="CHEBI:57527"/>
        <dbReference type="ChEBI" id="CHEBI:58189"/>
        <dbReference type="ChEBI" id="CHEBI:58472"/>
        <dbReference type="ChEBI" id="CHEBI:132510"/>
        <dbReference type="EC" id="2.4.1.132"/>
    </reaction>
    <physiologicalReaction direction="left-to-right" evidence="16">
        <dbReference type="Rhea" id="RHEA:29516"/>
    </physiologicalReaction>
</comment>
<dbReference type="EC" id="2.4.1.132" evidence="5"/>
<evidence type="ECO:0000256" key="7">
    <source>
        <dbReference type="ARBA" id="ARBA00022679"/>
    </source>
</evidence>
<protein>
    <recommendedName>
        <fullName evidence="12">Asparagine-linked glycosylation protein 2</fullName>
        <ecNumber evidence="5">2.4.1.132</ecNumber>
        <ecNumber evidence="4">2.4.1.257</ecNumber>
    </recommendedName>
    <alternativeName>
        <fullName evidence="13">GDP-Man:Man(1)GlcNAc(2)-PP-Dol alpha-1,3-mannosyltransferase</fullName>
    </alternativeName>
    <alternativeName>
        <fullName evidence="15">GDP-Man:Man(1)GlcNAc(2)-PP-dolichol mannosyltransferase</fullName>
    </alternativeName>
    <alternativeName>
        <fullName evidence="14">GDP-Man:Man(2)GlcNAc(2)-PP-Dol alpha-1,6-mannosyltransferase</fullName>
    </alternativeName>
</protein>
<proteinExistence type="predicted"/>
<keyword evidence="8 18" id="KW-0812">Transmembrane</keyword>
<comment type="subcellular location">
    <subcellularLocation>
        <location evidence="2">Endoplasmic reticulum membrane</location>
    </subcellularLocation>
</comment>
<dbReference type="STRING" id="1664694.A0A0N0NKN9"/>
<comment type="function">
    <text evidence="1">Mannosylates Man(2)GlcNAc(2)-dolichol diphosphate and Man(1)GlcNAc(2)-dolichol diphosphate to form Man(3)GlcNAc(2)-dolichol diphosphate.</text>
</comment>
<dbReference type="GO" id="GO:0102704">
    <property type="term" value="F:GDP-Man:Man(2)GlcNAc(2)-PP-Dol alpha-1,6-mannosyltransferase activity"/>
    <property type="evidence" value="ECO:0007669"/>
    <property type="project" value="UniProtKB-EC"/>
</dbReference>
<evidence type="ECO:0000259" key="20">
    <source>
        <dbReference type="Pfam" id="PF13439"/>
    </source>
</evidence>
<dbReference type="SUPFAM" id="SSF53756">
    <property type="entry name" value="UDP-Glycosyltransferase/glycogen phosphorylase"/>
    <property type="match status" value="1"/>
</dbReference>
<dbReference type="InterPro" id="IPR028098">
    <property type="entry name" value="Glyco_trans_4-like_N"/>
</dbReference>
<evidence type="ECO:0000256" key="3">
    <source>
        <dbReference type="ARBA" id="ARBA00004922"/>
    </source>
</evidence>
<evidence type="ECO:0000256" key="13">
    <source>
        <dbReference type="ARBA" id="ARBA00032047"/>
    </source>
</evidence>
<evidence type="ECO:0000256" key="17">
    <source>
        <dbReference type="ARBA" id="ARBA00045104"/>
    </source>
</evidence>
<keyword evidence="10 18" id="KW-1133">Transmembrane helix</keyword>
<evidence type="ECO:0000256" key="9">
    <source>
        <dbReference type="ARBA" id="ARBA00022824"/>
    </source>
</evidence>
<feature type="domain" description="Glycosyl transferase family 1" evidence="19">
    <location>
        <begin position="673"/>
        <end position="867"/>
    </location>
</feature>
<dbReference type="InterPro" id="IPR001296">
    <property type="entry name" value="Glyco_trans_1"/>
</dbReference>
<reference evidence="21 22" key="1">
    <citation type="submission" date="2015-06" db="EMBL/GenBank/DDBJ databases">
        <title>Draft genome of the ant-associated black yeast Phialophora attae CBS 131958.</title>
        <authorList>
            <person name="Moreno L.F."/>
            <person name="Stielow B.J."/>
            <person name="de Hoog S."/>
            <person name="Vicente V.A."/>
            <person name="Weiss V.A."/>
            <person name="de Vries M."/>
            <person name="Cruz L.M."/>
            <person name="Souza E.M."/>
        </authorList>
    </citation>
    <scope>NUCLEOTIDE SEQUENCE [LARGE SCALE GENOMIC DNA]</scope>
    <source>
        <strain evidence="21 22">CBS 131958</strain>
    </source>
</reference>
<feature type="transmembrane region" description="Helical" evidence="18">
    <location>
        <begin position="903"/>
        <end position="926"/>
    </location>
</feature>
<comment type="pathway">
    <text evidence="3">Protein modification; protein glycosylation.</text>
</comment>
<accession>A0A0N0NKN9</accession>
<dbReference type="VEuPathDB" id="FungiDB:AB675_1168"/>
<dbReference type="InterPro" id="IPR027054">
    <property type="entry name" value="ALG2"/>
</dbReference>
<keyword evidence="6 21" id="KW-0328">Glycosyltransferase</keyword>
<dbReference type="GO" id="GO:0004378">
    <property type="term" value="F:GDP-Man:Man(1)GlcNAc(2)-PP-Dol alpha-1,3-mannosyltransferase activity"/>
    <property type="evidence" value="ECO:0007669"/>
    <property type="project" value="UniProtKB-EC"/>
</dbReference>
<dbReference type="Pfam" id="PF00534">
    <property type="entry name" value="Glycos_transf_1"/>
    <property type="match status" value="1"/>
</dbReference>
<feature type="domain" description="Glycosyltransferase subfamily 4-like N-terminal" evidence="20">
    <location>
        <begin position="483"/>
        <end position="668"/>
    </location>
</feature>
<dbReference type="AlphaFoldDB" id="A0A0N0NKN9"/>
<keyword evidence="22" id="KW-1185">Reference proteome</keyword>
<gene>
    <name evidence="21" type="ORF">AB675_1168</name>
</gene>
<dbReference type="Gene3D" id="3.40.50.2000">
    <property type="entry name" value="Glycogen Phosphorylase B"/>
    <property type="match status" value="2"/>
</dbReference>
<evidence type="ECO:0000256" key="12">
    <source>
        <dbReference type="ARBA" id="ARBA00030746"/>
    </source>
</evidence>
<evidence type="ECO:0000256" key="15">
    <source>
        <dbReference type="ARBA" id="ARBA00032874"/>
    </source>
</evidence>
<name>A0A0N0NKN9_9EURO</name>
<evidence type="ECO:0000256" key="1">
    <source>
        <dbReference type="ARBA" id="ARBA00003142"/>
    </source>
</evidence>
<dbReference type="UniPathway" id="UPA00378"/>
<dbReference type="GO" id="GO:0005789">
    <property type="term" value="C:endoplasmic reticulum membrane"/>
    <property type="evidence" value="ECO:0007669"/>
    <property type="project" value="UniProtKB-SubCell"/>
</dbReference>
<evidence type="ECO:0000313" key="21">
    <source>
        <dbReference type="EMBL" id="KPI38059.1"/>
    </source>
</evidence>
<evidence type="ECO:0000259" key="19">
    <source>
        <dbReference type="Pfam" id="PF00534"/>
    </source>
</evidence>
<evidence type="ECO:0000256" key="10">
    <source>
        <dbReference type="ARBA" id="ARBA00022989"/>
    </source>
</evidence>
<dbReference type="EC" id="2.4.1.257" evidence="4"/>
<evidence type="ECO:0000256" key="11">
    <source>
        <dbReference type="ARBA" id="ARBA00023136"/>
    </source>
</evidence>
<evidence type="ECO:0000313" key="22">
    <source>
        <dbReference type="Proteomes" id="UP000038010"/>
    </source>
</evidence>
<comment type="caution">
    <text evidence="21">The sequence shown here is derived from an EMBL/GenBank/DDBJ whole genome shotgun (WGS) entry which is preliminary data.</text>
</comment>
<keyword evidence="7 21" id="KW-0808">Transferase</keyword>
<dbReference type="PANTHER" id="PTHR45918">
    <property type="entry name" value="ALPHA-1,3/1,6-MANNOSYLTRANSFERASE ALG2"/>
    <property type="match status" value="1"/>
</dbReference>
<evidence type="ECO:0000256" key="6">
    <source>
        <dbReference type="ARBA" id="ARBA00022676"/>
    </source>
</evidence>
<evidence type="ECO:0000256" key="4">
    <source>
        <dbReference type="ARBA" id="ARBA00011969"/>
    </source>
</evidence>
<evidence type="ECO:0000256" key="14">
    <source>
        <dbReference type="ARBA" id="ARBA00032333"/>
    </source>
</evidence>
<evidence type="ECO:0000256" key="2">
    <source>
        <dbReference type="ARBA" id="ARBA00004586"/>
    </source>
</evidence>
<dbReference type="CDD" id="cd03805">
    <property type="entry name" value="GT4_ALG2-like"/>
    <property type="match status" value="1"/>
</dbReference>
<evidence type="ECO:0000256" key="8">
    <source>
        <dbReference type="ARBA" id="ARBA00022692"/>
    </source>
</evidence>
<dbReference type="PANTHER" id="PTHR45918:SF1">
    <property type="entry name" value="ALPHA-1,3_1,6-MANNOSYLTRANSFERASE ALG2"/>
    <property type="match status" value="1"/>
</dbReference>
<evidence type="ECO:0000256" key="16">
    <source>
        <dbReference type="ARBA" id="ARBA00045103"/>
    </source>
</evidence>
<comment type="catalytic activity">
    <reaction evidence="17">
        <text>an alpha-D-Man-(1-&gt;3)-beta-D-Man-(1-&gt;4)-beta-D-GlcNAc-(1-&gt;4)-alpha-D-GlcNAc-diphospho-di-trans,poly-cis-dolichol + GDP-alpha-D-mannose = an alpha-D-Man-(1-&gt;3)-[alpha-D-Man-(1-&gt;6)]-beta-D-Man-(1-&gt;4)-beta-D-GlcNAc-(1-&gt;4)-alpha-D-GlcNAc-diphospho-di-trans,poly-cis-dolichol + GDP + H(+)</text>
        <dbReference type="Rhea" id="RHEA:29519"/>
        <dbReference type="Rhea" id="RHEA-COMP:19513"/>
        <dbReference type="Rhea" id="RHEA-COMP:19515"/>
        <dbReference type="ChEBI" id="CHEBI:15378"/>
        <dbReference type="ChEBI" id="CHEBI:57527"/>
        <dbReference type="ChEBI" id="CHEBI:58189"/>
        <dbReference type="ChEBI" id="CHEBI:132510"/>
        <dbReference type="ChEBI" id="CHEBI:132511"/>
        <dbReference type="EC" id="2.4.1.257"/>
    </reaction>
    <physiologicalReaction direction="left-to-right" evidence="17">
        <dbReference type="Rhea" id="RHEA:29520"/>
    </physiologicalReaction>
</comment>
<sequence length="959" mass="106760">MNTFLWISKDSTSKYLSHSSRSEDTRIRHHVQRQRIKQHLEGRLKPPAIRPTLIATLLKPEEKRSLDYFVRRTGPDWSGWEDGDFWNVLALQTSQQDIAIAHGLVAIAALHESSSSPPDTVHAIWLRHFAMSQHDLALKCLGSTPNLSHPLSLMSCVILASLESYEGRFRLLRSGTAIIDEASMSVGSRSLASLPDASTRVSREVVALISRLQGRLCMMGDMPAALACSAHQHRSRGLPPRHAPVPPISFLTLRAARDCLEAILVWGSEHVIEAHETPETRNNFSALLGGYLERWGGALNAMKLVNTVGNTKVLLQIAALNAMVLLLTCCSSDETVFDSYNTVFQQIMDLVMQISVSHASQARVSFGIDDGLIDMIAFVGSRCRDSDVRRSALHWLEARPRAEGERLSGETAQVVRAWIDLEERHRTAGSGLPPESQRRRLLSGERYHDHGLIKLIFVSYPYDDVSRGATDERIVFFHPDLGIGGAERLIIDVAVGLQELGHKVTIFTSHCDPTHCFDEARDGTLDVRVRGNTLPPTIFNRFHILLAILRQVHLVLAIAFFGHELRDLKPDVFVVDQLSACVPLLRWICPDRVRTLFYCHFPDQLLADRREGGLRGLVKRIYRVPFDWFEGWSTAASDAIVVNSKFTKTVAERIIPSQEPLTVIYPCVGSADIDEMLDKPLWDDKFRILLSINRFERKKDIGLAIKAYIGLSKSEREGTRLVLAGGYDHRVAENVQYHQELVDYAEQQGLSTATARTVPTALGIPDSVDVLFLLSVPSSFKVTLLRQARLLLYTPMNEHFGIVPVEAMQQGLPVLASNTGGPLETVVDGETGWLRDASKPEEWTAVIQTALSSDKAALQRIQKAGKKRVAENFTRPTMAKKFEDEITKMLGSKRSEFVDSYQILMALALVGAFAAALITVVMAAAVNRGGDGRATEFATAKRMGLEKEWNPFQFVPGML</sequence>
<evidence type="ECO:0000256" key="5">
    <source>
        <dbReference type="ARBA" id="ARBA00012649"/>
    </source>
</evidence>
<keyword evidence="9" id="KW-0256">Endoplasmic reticulum</keyword>
<dbReference type="Pfam" id="PF13439">
    <property type="entry name" value="Glyco_transf_4"/>
    <property type="match status" value="1"/>
</dbReference>
<evidence type="ECO:0000256" key="18">
    <source>
        <dbReference type="SAM" id="Phobius"/>
    </source>
</evidence>
<dbReference type="OrthoDB" id="448893at2759"/>
<dbReference type="Proteomes" id="UP000038010">
    <property type="component" value="Unassembled WGS sequence"/>
</dbReference>
<dbReference type="RefSeq" id="XP_017998022.1">
    <property type="nucleotide sequence ID" value="XM_018140558.1"/>
</dbReference>
<organism evidence="21 22">
    <name type="scientific">Cyphellophora attinorum</name>
    <dbReference type="NCBI Taxonomy" id="1664694"/>
    <lineage>
        <taxon>Eukaryota</taxon>
        <taxon>Fungi</taxon>
        <taxon>Dikarya</taxon>
        <taxon>Ascomycota</taxon>
        <taxon>Pezizomycotina</taxon>
        <taxon>Eurotiomycetes</taxon>
        <taxon>Chaetothyriomycetidae</taxon>
        <taxon>Chaetothyriales</taxon>
        <taxon>Cyphellophoraceae</taxon>
        <taxon>Cyphellophora</taxon>
    </lineage>
</organism>
<keyword evidence="11 18" id="KW-0472">Membrane</keyword>